<dbReference type="Proteomes" id="UP001058860">
    <property type="component" value="Chromosome"/>
</dbReference>
<name>A0ABY5PHK6_9ACTN</name>
<dbReference type="RefSeq" id="WP_353864361.1">
    <property type="nucleotide sequence ID" value="NZ_CP088295.1"/>
</dbReference>
<protein>
    <submittedName>
        <fullName evidence="1">Uncharacterized protein</fullName>
    </submittedName>
</protein>
<sequence>MPHTDAPPPELLTPDDIQALRDWAFARMAADGHDEVLDVLAGYSELAHPTVDGFAELEVELYLRIGVATDRPYLIAISTEWLVEPAYEDPPPRLQFLLSVGAAWQVGQCPRIDRLRRLRRLLGAARTGLQASLASGQLDDSDAAECRAALATLYAGAFRTAEVAARPVLPATTSGEVADAWLRLRGARRSTEPGAASLAALQILRRLATWCEPRWPTVGGPWWTSETFGVTIDLAEPAHDRERHRFALADVVSEAEDVWAQLEMAEACSEDEEALALERQAVALAEEALAHACLSGLVDGSADRRLSLPIGC</sequence>
<organism evidence="1 2">
    <name type="scientific">Svornostia abyssi</name>
    <dbReference type="NCBI Taxonomy" id="2898438"/>
    <lineage>
        <taxon>Bacteria</taxon>
        <taxon>Bacillati</taxon>
        <taxon>Actinomycetota</taxon>
        <taxon>Thermoleophilia</taxon>
        <taxon>Solirubrobacterales</taxon>
        <taxon>Baekduiaceae</taxon>
        <taxon>Svornostia</taxon>
    </lineage>
</organism>
<reference evidence="2" key="1">
    <citation type="submission" date="2021-11" db="EMBL/GenBank/DDBJ databases">
        <title>Cultivation dependent microbiological survey of springs from the worlds oldest radium mine currently devoted to the extraction of radon-saturated water.</title>
        <authorList>
            <person name="Kapinusova G."/>
            <person name="Smrhova T."/>
            <person name="Strejcek M."/>
            <person name="Suman J."/>
            <person name="Jani K."/>
            <person name="Pajer P."/>
            <person name="Uhlik O."/>
        </authorList>
    </citation>
    <scope>NUCLEOTIDE SEQUENCE [LARGE SCALE GENOMIC DNA]</scope>
    <source>
        <strain evidence="2">J379</strain>
    </source>
</reference>
<keyword evidence="2" id="KW-1185">Reference proteome</keyword>
<dbReference type="EMBL" id="CP088295">
    <property type="protein sequence ID" value="UUY03862.1"/>
    <property type="molecule type" value="Genomic_DNA"/>
</dbReference>
<evidence type="ECO:0000313" key="2">
    <source>
        <dbReference type="Proteomes" id="UP001058860"/>
    </source>
</evidence>
<evidence type="ECO:0000313" key="1">
    <source>
        <dbReference type="EMBL" id="UUY03862.1"/>
    </source>
</evidence>
<accession>A0ABY5PHK6</accession>
<proteinExistence type="predicted"/>
<gene>
    <name evidence="1" type="ORF">LRS13_24940</name>
</gene>